<evidence type="ECO:0000313" key="3">
    <source>
        <dbReference type="EMBL" id="VDP35044.1"/>
    </source>
</evidence>
<proteinExistence type="inferred from homology"/>
<keyword evidence="2" id="KW-0472">Membrane</keyword>
<evidence type="ECO:0000256" key="2">
    <source>
        <dbReference type="SAM" id="Phobius"/>
    </source>
</evidence>
<dbReference type="InterPro" id="IPR004151">
    <property type="entry name" value="7TM_GPCR_serpentine_rcpt_Sre"/>
</dbReference>
<dbReference type="Pfam" id="PF03125">
    <property type="entry name" value="Sre"/>
    <property type="match status" value="1"/>
</dbReference>
<accession>A0A183GJJ9</accession>
<gene>
    <name evidence="3" type="ORF">HPBE_LOCUS22852</name>
</gene>
<reference evidence="5" key="2">
    <citation type="submission" date="2019-09" db="UniProtKB">
        <authorList>
            <consortium name="WormBaseParasite"/>
        </authorList>
    </citation>
    <scope>IDENTIFICATION</scope>
</reference>
<feature type="transmembrane region" description="Helical" evidence="2">
    <location>
        <begin position="21"/>
        <end position="40"/>
    </location>
</feature>
<evidence type="ECO:0000256" key="1">
    <source>
        <dbReference type="ARBA" id="ARBA00006803"/>
    </source>
</evidence>
<feature type="transmembrane region" description="Helical" evidence="2">
    <location>
        <begin position="60"/>
        <end position="79"/>
    </location>
</feature>
<accession>A0A3P8DSJ0</accession>
<sequence>MQYVDLNSIRIFNIKRTKRTRIILLPHPFSNPWVLYILQFQNVLKSSQNLLSETSLSSKVPLFVASIILERTFASYLVVDYEKKPRIWISTGIIALSTPTTFLFTVSIMIRKWFCPQESLEVHFGMVHINRLSSKQEVLQRAIKVPLIWRTACAVSWVSYMLSAKVFDFLKLPIRDV</sequence>
<keyword evidence="2" id="KW-0812">Transmembrane</keyword>
<dbReference type="WBParaSite" id="HPBE_0002285301-mRNA-1">
    <property type="protein sequence ID" value="HPBE_0002285301-mRNA-1"/>
    <property type="gene ID" value="HPBE_0002285301"/>
</dbReference>
<reference evidence="3 4" key="1">
    <citation type="submission" date="2018-11" db="EMBL/GenBank/DDBJ databases">
        <authorList>
            <consortium name="Pathogen Informatics"/>
        </authorList>
    </citation>
    <scope>NUCLEOTIDE SEQUENCE [LARGE SCALE GENOMIC DNA]</scope>
</reference>
<dbReference type="GO" id="GO:0016020">
    <property type="term" value="C:membrane"/>
    <property type="evidence" value="ECO:0007669"/>
    <property type="project" value="InterPro"/>
</dbReference>
<organism evidence="4 5">
    <name type="scientific">Heligmosomoides polygyrus</name>
    <name type="common">Parasitic roundworm</name>
    <dbReference type="NCBI Taxonomy" id="6339"/>
    <lineage>
        <taxon>Eukaryota</taxon>
        <taxon>Metazoa</taxon>
        <taxon>Ecdysozoa</taxon>
        <taxon>Nematoda</taxon>
        <taxon>Chromadorea</taxon>
        <taxon>Rhabditida</taxon>
        <taxon>Rhabditina</taxon>
        <taxon>Rhabditomorpha</taxon>
        <taxon>Strongyloidea</taxon>
        <taxon>Heligmosomidae</taxon>
        <taxon>Heligmosomoides</taxon>
    </lineage>
</organism>
<comment type="similarity">
    <text evidence="1">Belongs to the nematode receptor-like protein sre family.</text>
</comment>
<dbReference type="Proteomes" id="UP000050761">
    <property type="component" value="Unassembled WGS sequence"/>
</dbReference>
<protein>
    <submittedName>
        <fullName evidence="5">Dolichyl-P-Glc:Glc(2)Man(9)GlcNAc(2)-PP-dolichol alpha-1,2-glucosyltransferase</fullName>
    </submittedName>
</protein>
<dbReference type="EMBL" id="UZAH01034423">
    <property type="protein sequence ID" value="VDP35044.1"/>
    <property type="molecule type" value="Genomic_DNA"/>
</dbReference>
<evidence type="ECO:0000313" key="4">
    <source>
        <dbReference type="Proteomes" id="UP000050761"/>
    </source>
</evidence>
<dbReference type="GO" id="GO:0007606">
    <property type="term" value="P:sensory perception of chemical stimulus"/>
    <property type="evidence" value="ECO:0007669"/>
    <property type="project" value="InterPro"/>
</dbReference>
<dbReference type="AlphaFoldDB" id="A0A183GJJ9"/>
<feature type="transmembrane region" description="Helical" evidence="2">
    <location>
        <begin position="86"/>
        <end position="110"/>
    </location>
</feature>
<keyword evidence="4" id="KW-1185">Reference proteome</keyword>
<keyword evidence="2" id="KW-1133">Transmembrane helix</keyword>
<name>A0A183GJJ9_HELPZ</name>
<evidence type="ECO:0000313" key="5">
    <source>
        <dbReference type="WBParaSite" id="HPBE_0002285301-mRNA-1"/>
    </source>
</evidence>